<dbReference type="EC" id="5.1.3.13" evidence="3 7"/>
<comment type="similarity">
    <text evidence="7">Belongs to the dTDP-4-dehydrorhamnose 3,5-epimerase family.</text>
</comment>
<dbReference type="OrthoDB" id="9800680at2"/>
<dbReference type="GO" id="GO:0019305">
    <property type="term" value="P:dTDP-rhamnose biosynthetic process"/>
    <property type="evidence" value="ECO:0007669"/>
    <property type="project" value="UniProtKB-UniRule"/>
</dbReference>
<reference evidence="9 11" key="2">
    <citation type="submission" date="2021-03" db="EMBL/GenBank/DDBJ databases">
        <title>Rapid diversification of plasmids in a genus of pathogenic and nitrogen fixing bacteria.</title>
        <authorList>
            <person name="Weisberg A.J."/>
            <person name="Miller M."/>
            <person name="Ream W."/>
            <person name="Grunwald N.J."/>
            <person name="Chang J.H."/>
        </authorList>
    </citation>
    <scope>NUCLEOTIDE SEQUENCE [LARGE SCALE GENOMIC DNA]</scope>
    <source>
        <strain evidence="9 11">AF3.44</strain>
    </source>
</reference>
<dbReference type="KEGG" id="alf:CFBP5473_05035"/>
<sequence>MLFSKLEIPGPVLITTRKLGDNRGYFSEKFRLDLFRQYVGSFDFVQENESLSASAGTVRGLHFQSQPHAQGKLVSCIRGAVTDIAVDIRTGSPSYGRHVRVELSETNEHQLWIPPGFAHGFCTLAENCVLSYKVTNYYSREHDKGLLWNDPELGIDWPISVEDVVLSEKDVAQPRLRELEAFFQFAE</sequence>
<comment type="catalytic activity">
    <reaction evidence="1 7">
        <text>dTDP-4-dehydro-6-deoxy-alpha-D-glucose = dTDP-4-dehydro-beta-L-rhamnose</text>
        <dbReference type="Rhea" id="RHEA:16969"/>
        <dbReference type="ChEBI" id="CHEBI:57649"/>
        <dbReference type="ChEBI" id="CHEBI:62830"/>
        <dbReference type="EC" id="5.1.3.13"/>
    </reaction>
</comment>
<dbReference type="Gene3D" id="2.60.120.10">
    <property type="entry name" value="Jelly Rolls"/>
    <property type="match status" value="1"/>
</dbReference>
<dbReference type="EMBL" id="CP072167">
    <property type="protein sequence ID" value="QYA07225.1"/>
    <property type="molecule type" value="Genomic_DNA"/>
</dbReference>
<evidence type="ECO:0000256" key="1">
    <source>
        <dbReference type="ARBA" id="ARBA00001298"/>
    </source>
</evidence>
<evidence type="ECO:0000256" key="6">
    <source>
        <dbReference type="PIRSR" id="PIRSR600888-3"/>
    </source>
</evidence>
<keyword evidence="11" id="KW-1185">Reference proteome</keyword>
<evidence type="ECO:0000313" key="11">
    <source>
        <dbReference type="Proteomes" id="UP000826513"/>
    </source>
</evidence>
<reference evidence="8 10" key="1">
    <citation type="submission" date="2019-04" db="EMBL/GenBank/DDBJ databases">
        <title>Complete genome sequence of Agrobacterium larrymoorei CFBP5473.</title>
        <authorList>
            <person name="Haryono M."/>
            <person name="Chou L."/>
            <person name="Lin Y.-C."/>
            <person name="Lai E.-M."/>
            <person name="Kuo C.-H."/>
        </authorList>
    </citation>
    <scope>NUCLEOTIDE SEQUENCE [LARGE SCALE GENOMIC DNA]</scope>
    <source>
        <strain evidence="8 10">CFBP5473</strain>
    </source>
</reference>
<dbReference type="PANTHER" id="PTHR21047:SF2">
    <property type="entry name" value="THYMIDINE DIPHOSPHO-4-KETO-RHAMNOSE 3,5-EPIMERASE"/>
    <property type="match status" value="1"/>
</dbReference>
<dbReference type="InterPro" id="IPR011051">
    <property type="entry name" value="RmlC_Cupin_sf"/>
</dbReference>
<dbReference type="Proteomes" id="UP000298545">
    <property type="component" value="Chromosome circular"/>
</dbReference>
<dbReference type="GO" id="GO:0005829">
    <property type="term" value="C:cytosol"/>
    <property type="evidence" value="ECO:0007669"/>
    <property type="project" value="TreeGrafter"/>
</dbReference>
<evidence type="ECO:0000313" key="8">
    <source>
        <dbReference type="EMBL" id="QCI97341.1"/>
    </source>
</evidence>
<dbReference type="AlphaFoldDB" id="A0A4D7DM61"/>
<protein>
    <recommendedName>
        <fullName evidence="4 7">dTDP-4-dehydrorhamnose 3,5-epimerase</fullName>
        <ecNumber evidence="3 7">5.1.3.13</ecNumber>
    </recommendedName>
    <alternativeName>
        <fullName evidence="7">Thymidine diphospho-4-keto-rhamnose 3,5-epimerase</fullName>
    </alternativeName>
</protein>
<comment type="subunit">
    <text evidence="7">Homodimer.</text>
</comment>
<proteinExistence type="inferred from homology"/>
<organism evidence="8 10">
    <name type="scientific">Agrobacterium larrymoorei</name>
    <dbReference type="NCBI Taxonomy" id="160699"/>
    <lineage>
        <taxon>Bacteria</taxon>
        <taxon>Pseudomonadati</taxon>
        <taxon>Pseudomonadota</taxon>
        <taxon>Alphaproteobacteria</taxon>
        <taxon>Hyphomicrobiales</taxon>
        <taxon>Rhizobiaceae</taxon>
        <taxon>Rhizobium/Agrobacterium group</taxon>
        <taxon>Agrobacterium</taxon>
    </lineage>
</organism>
<comment type="pathway">
    <text evidence="7">Carbohydrate biosynthesis; dTDP-L-rhamnose biosynthesis.</text>
</comment>
<dbReference type="STRING" id="1367849.GCA_000518585_01459"/>
<dbReference type="SUPFAM" id="SSF51182">
    <property type="entry name" value="RmlC-like cupins"/>
    <property type="match status" value="1"/>
</dbReference>
<comment type="function">
    <text evidence="2 7">Catalyzes the epimerization of the C3' and C5'positions of dTDP-6-deoxy-D-xylo-4-hexulose, forming dTDP-6-deoxy-L-lyxo-4-hexulose.</text>
</comment>
<dbReference type="NCBIfam" id="TIGR01221">
    <property type="entry name" value="rmlC"/>
    <property type="match status" value="1"/>
</dbReference>
<dbReference type="Proteomes" id="UP000826513">
    <property type="component" value="Chromosome 1"/>
</dbReference>
<dbReference type="GO" id="GO:0008830">
    <property type="term" value="F:dTDP-4-dehydrorhamnose 3,5-epimerase activity"/>
    <property type="evidence" value="ECO:0007669"/>
    <property type="project" value="UniProtKB-UniRule"/>
</dbReference>
<dbReference type="CDD" id="cd00438">
    <property type="entry name" value="cupin_RmlC"/>
    <property type="match status" value="1"/>
</dbReference>
<dbReference type="Pfam" id="PF00908">
    <property type="entry name" value="dTDP_sugar_isom"/>
    <property type="match status" value="1"/>
</dbReference>
<evidence type="ECO:0000313" key="9">
    <source>
        <dbReference type="EMBL" id="QYA07225.1"/>
    </source>
</evidence>
<evidence type="ECO:0000256" key="7">
    <source>
        <dbReference type="RuleBase" id="RU364069"/>
    </source>
</evidence>
<accession>A0A4D7DM61</accession>
<evidence type="ECO:0000256" key="3">
    <source>
        <dbReference type="ARBA" id="ARBA00012098"/>
    </source>
</evidence>
<dbReference type="PANTHER" id="PTHR21047">
    <property type="entry name" value="DTDP-6-DEOXY-D-GLUCOSE-3,5 EPIMERASE"/>
    <property type="match status" value="1"/>
</dbReference>
<name>A0A4D7DM61_9HYPH</name>
<gene>
    <name evidence="8" type="primary">rfbC</name>
    <name evidence="8" type="ORF">CFBP5473_05035</name>
    <name evidence="9" type="ORF">J5285_00370</name>
</gene>
<dbReference type="EMBL" id="CP039691">
    <property type="protein sequence ID" value="QCI97341.1"/>
    <property type="molecule type" value="Genomic_DNA"/>
</dbReference>
<dbReference type="InterPro" id="IPR000888">
    <property type="entry name" value="RmlC-like"/>
</dbReference>
<evidence type="ECO:0000256" key="2">
    <source>
        <dbReference type="ARBA" id="ARBA00001997"/>
    </source>
</evidence>
<evidence type="ECO:0000256" key="5">
    <source>
        <dbReference type="PIRSR" id="PIRSR600888-1"/>
    </source>
</evidence>
<feature type="active site" description="Proton donor" evidence="5">
    <location>
        <position position="132"/>
    </location>
</feature>
<dbReference type="GO" id="GO:0000271">
    <property type="term" value="P:polysaccharide biosynthetic process"/>
    <property type="evidence" value="ECO:0007669"/>
    <property type="project" value="TreeGrafter"/>
</dbReference>
<dbReference type="RefSeq" id="WP_027674290.1">
    <property type="nucleotide sequence ID" value="NZ_CP039691.1"/>
</dbReference>
<keyword evidence="7 8" id="KW-0413">Isomerase</keyword>
<dbReference type="InterPro" id="IPR014710">
    <property type="entry name" value="RmlC-like_jellyroll"/>
</dbReference>
<feature type="active site" description="Proton acceptor" evidence="5">
    <location>
        <position position="62"/>
    </location>
</feature>
<evidence type="ECO:0000256" key="4">
    <source>
        <dbReference type="ARBA" id="ARBA00019595"/>
    </source>
</evidence>
<dbReference type="UniPathway" id="UPA00124"/>
<evidence type="ECO:0000313" key="10">
    <source>
        <dbReference type="Proteomes" id="UP000298545"/>
    </source>
</evidence>
<feature type="site" description="Participates in a stacking interaction with the thymidine ring of dTDP-4-oxo-6-deoxyglucose" evidence="6">
    <location>
        <position position="138"/>
    </location>
</feature>